<dbReference type="STRING" id="1111676.MHC_06002"/>
<name>I6R7N1_MYCHN</name>
<dbReference type="EMBL" id="CP003199">
    <property type="protein sequence ID" value="AFM45084.1"/>
    <property type="molecule type" value="Genomic_DNA"/>
</dbReference>
<gene>
    <name evidence="1" type="ordered locus">MHC_06002</name>
</gene>
<dbReference type="HOGENOM" id="CLU_3236267_0_0_14"/>
<dbReference type="Proteomes" id="UP000009135">
    <property type="component" value="Chromosome"/>
</dbReference>
<sequence>MVISAAKLLKVGGPILTGIGGVIATSSLVSKSAEEKPEERLKT</sequence>
<keyword evidence="2" id="KW-1185">Reference proteome</keyword>
<protein>
    <submittedName>
        <fullName evidence="1">Uncharacterized protein</fullName>
    </submittedName>
</protein>
<accession>I6R7N1</accession>
<dbReference type="KEGG" id="mhe:MHC_06002"/>
<evidence type="ECO:0000313" key="2">
    <source>
        <dbReference type="Proteomes" id="UP000009135"/>
    </source>
</evidence>
<organism evidence="1 2">
    <name type="scientific">Mycoplasma haemocanis (strain Illinois)</name>
    <dbReference type="NCBI Taxonomy" id="1111676"/>
    <lineage>
        <taxon>Bacteria</taxon>
        <taxon>Bacillati</taxon>
        <taxon>Mycoplasmatota</taxon>
        <taxon>Mollicutes</taxon>
        <taxon>Mycoplasmataceae</taxon>
        <taxon>Mycoplasma</taxon>
    </lineage>
</organism>
<dbReference type="AlphaFoldDB" id="I6R7N1"/>
<evidence type="ECO:0000313" key="1">
    <source>
        <dbReference type="EMBL" id="AFM45084.1"/>
    </source>
</evidence>
<reference evidence="1 2" key="1">
    <citation type="journal article" date="2012" name="J. Bacteriol.">
        <title>Complete genome sequence of Mycoplasma haemocanis strain Illinois.</title>
        <authorList>
            <person name="do Nascimento N.C."/>
            <person name="Guimaraes A.M."/>
            <person name="Santos A.P."/>
            <person name="Sanmiguel P.J."/>
            <person name="Messick J.B."/>
        </authorList>
    </citation>
    <scope>NUCLEOTIDE SEQUENCE [LARGE SCALE GENOMIC DNA]</scope>
    <source>
        <strain evidence="1 2">Illinois</strain>
    </source>
</reference>
<proteinExistence type="predicted"/>